<evidence type="ECO:0000313" key="3">
    <source>
        <dbReference type="Proteomes" id="UP000250140"/>
    </source>
</evidence>
<gene>
    <name evidence="2" type="ORF">AOQ84DRAFT_268399</name>
</gene>
<feature type="domain" description="Heterokaryon incompatibility" evidence="1">
    <location>
        <begin position="42"/>
        <end position="128"/>
    </location>
</feature>
<sequence length="128" mass="14597">YNDLDKSRSEIRLLRILPATKDDCTLRCELFTFPLQGDYPRYVALSYVWGDTSITENIFINGSVTPITKSLALALRRFRDGCPASKYASFLWADVICVNQSNIAEKTHQVRMMAMTYERAACVMSWLG</sequence>
<accession>A0A8E2F9K7</accession>
<reference evidence="2 3" key="1">
    <citation type="journal article" date="2016" name="Nat. Commun.">
        <title>Ectomycorrhizal ecology is imprinted in the genome of the dominant symbiotic fungus Cenococcum geophilum.</title>
        <authorList>
            <consortium name="DOE Joint Genome Institute"/>
            <person name="Peter M."/>
            <person name="Kohler A."/>
            <person name="Ohm R.A."/>
            <person name="Kuo A."/>
            <person name="Krutzmann J."/>
            <person name="Morin E."/>
            <person name="Arend M."/>
            <person name="Barry K.W."/>
            <person name="Binder M."/>
            <person name="Choi C."/>
            <person name="Clum A."/>
            <person name="Copeland A."/>
            <person name="Grisel N."/>
            <person name="Haridas S."/>
            <person name="Kipfer T."/>
            <person name="LaButti K."/>
            <person name="Lindquist E."/>
            <person name="Lipzen A."/>
            <person name="Maire R."/>
            <person name="Meier B."/>
            <person name="Mihaltcheva S."/>
            <person name="Molinier V."/>
            <person name="Murat C."/>
            <person name="Poggeler S."/>
            <person name="Quandt C.A."/>
            <person name="Sperisen C."/>
            <person name="Tritt A."/>
            <person name="Tisserant E."/>
            <person name="Crous P.W."/>
            <person name="Henrissat B."/>
            <person name="Nehls U."/>
            <person name="Egli S."/>
            <person name="Spatafora J.W."/>
            <person name="Grigoriev I.V."/>
            <person name="Martin F.M."/>
        </authorList>
    </citation>
    <scope>NUCLEOTIDE SEQUENCE [LARGE SCALE GENOMIC DNA]</scope>
    <source>
        <strain evidence="2 3">CBS 207.34</strain>
    </source>
</reference>
<evidence type="ECO:0000313" key="2">
    <source>
        <dbReference type="EMBL" id="OCL13102.1"/>
    </source>
</evidence>
<name>A0A8E2F9K7_9PEZI</name>
<dbReference type="AlphaFoldDB" id="A0A8E2F9K7"/>
<dbReference type="OrthoDB" id="3553147at2759"/>
<proteinExistence type="predicted"/>
<dbReference type="Proteomes" id="UP000250140">
    <property type="component" value="Unassembled WGS sequence"/>
</dbReference>
<dbReference type="EMBL" id="KV748785">
    <property type="protein sequence ID" value="OCL13102.1"/>
    <property type="molecule type" value="Genomic_DNA"/>
</dbReference>
<keyword evidence="3" id="KW-1185">Reference proteome</keyword>
<dbReference type="Pfam" id="PF06985">
    <property type="entry name" value="HET"/>
    <property type="match status" value="1"/>
</dbReference>
<protein>
    <submittedName>
        <fullName evidence="2">HET-domain-containing protein</fullName>
    </submittedName>
</protein>
<feature type="non-terminal residue" evidence="2">
    <location>
        <position position="128"/>
    </location>
</feature>
<dbReference type="PANTHER" id="PTHR24148:SF73">
    <property type="entry name" value="HET DOMAIN PROTEIN (AFU_ORTHOLOGUE AFUA_8G01020)"/>
    <property type="match status" value="1"/>
</dbReference>
<dbReference type="InterPro" id="IPR010730">
    <property type="entry name" value="HET"/>
</dbReference>
<dbReference type="InterPro" id="IPR052895">
    <property type="entry name" value="HetReg/Transcr_Mod"/>
</dbReference>
<dbReference type="PANTHER" id="PTHR24148">
    <property type="entry name" value="ANKYRIN REPEAT DOMAIN-CONTAINING PROTEIN 39 HOMOLOG-RELATED"/>
    <property type="match status" value="1"/>
</dbReference>
<feature type="non-terminal residue" evidence="2">
    <location>
        <position position="1"/>
    </location>
</feature>
<organism evidence="2 3">
    <name type="scientific">Glonium stellatum</name>
    <dbReference type="NCBI Taxonomy" id="574774"/>
    <lineage>
        <taxon>Eukaryota</taxon>
        <taxon>Fungi</taxon>
        <taxon>Dikarya</taxon>
        <taxon>Ascomycota</taxon>
        <taxon>Pezizomycotina</taxon>
        <taxon>Dothideomycetes</taxon>
        <taxon>Pleosporomycetidae</taxon>
        <taxon>Gloniales</taxon>
        <taxon>Gloniaceae</taxon>
        <taxon>Glonium</taxon>
    </lineage>
</organism>
<evidence type="ECO:0000259" key="1">
    <source>
        <dbReference type="Pfam" id="PF06985"/>
    </source>
</evidence>